<evidence type="ECO:0000256" key="1">
    <source>
        <dbReference type="SAM" id="MobiDB-lite"/>
    </source>
</evidence>
<gene>
    <name evidence="3" type="ORF">Sradi_3317400</name>
</gene>
<feature type="compositionally biased region" description="Basic and acidic residues" evidence="1">
    <location>
        <begin position="1"/>
        <end position="16"/>
    </location>
</feature>
<feature type="domain" description="Reverse transcriptase Ty1/copia-type" evidence="2">
    <location>
        <begin position="100"/>
        <end position="149"/>
    </location>
</feature>
<dbReference type="EMBL" id="JACGWJ010000014">
    <property type="protein sequence ID" value="KAL0374017.1"/>
    <property type="molecule type" value="Genomic_DNA"/>
</dbReference>
<dbReference type="Pfam" id="PF07727">
    <property type="entry name" value="RVT_2"/>
    <property type="match status" value="1"/>
</dbReference>
<organism evidence="3">
    <name type="scientific">Sesamum radiatum</name>
    <name type="common">Black benniseed</name>
    <dbReference type="NCBI Taxonomy" id="300843"/>
    <lineage>
        <taxon>Eukaryota</taxon>
        <taxon>Viridiplantae</taxon>
        <taxon>Streptophyta</taxon>
        <taxon>Embryophyta</taxon>
        <taxon>Tracheophyta</taxon>
        <taxon>Spermatophyta</taxon>
        <taxon>Magnoliopsida</taxon>
        <taxon>eudicotyledons</taxon>
        <taxon>Gunneridae</taxon>
        <taxon>Pentapetalae</taxon>
        <taxon>asterids</taxon>
        <taxon>lamiids</taxon>
        <taxon>Lamiales</taxon>
        <taxon>Pedaliaceae</taxon>
        <taxon>Sesamum</taxon>
    </lineage>
</organism>
<evidence type="ECO:0000313" key="3">
    <source>
        <dbReference type="EMBL" id="KAL0374017.1"/>
    </source>
</evidence>
<protein>
    <submittedName>
        <fullName evidence="3">Copia protein</fullName>
    </submittedName>
</protein>
<reference evidence="3" key="1">
    <citation type="submission" date="2020-06" db="EMBL/GenBank/DDBJ databases">
        <authorList>
            <person name="Li T."/>
            <person name="Hu X."/>
            <person name="Zhang T."/>
            <person name="Song X."/>
            <person name="Zhang H."/>
            <person name="Dai N."/>
            <person name="Sheng W."/>
            <person name="Hou X."/>
            <person name="Wei L."/>
        </authorList>
    </citation>
    <scope>NUCLEOTIDE SEQUENCE</scope>
    <source>
        <strain evidence="3">G02</strain>
        <tissue evidence="3">Leaf</tissue>
    </source>
</reference>
<proteinExistence type="predicted"/>
<dbReference type="AlphaFoldDB" id="A0AAW2R1Q7"/>
<dbReference type="InterPro" id="IPR013103">
    <property type="entry name" value="RVT_2"/>
</dbReference>
<reference evidence="3" key="2">
    <citation type="journal article" date="2024" name="Plant">
        <title>Genomic evolution and insights into agronomic trait innovations of Sesamum species.</title>
        <authorList>
            <person name="Miao H."/>
            <person name="Wang L."/>
            <person name="Qu L."/>
            <person name="Liu H."/>
            <person name="Sun Y."/>
            <person name="Le M."/>
            <person name="Wang Q."/>
            <person name="Wei S."/>
            <person name="Zheng Y."/>
            <person name="Lin W."/>
            <person name="Duan Y."/>
            <person name="Cao H."/>
            <person name="Xiong S."/>
            <person name="Wang X."/>
            <person name="Wei L."/>
            <person name="Li C."/>
            <person name="Ma Q."/>
            <person name="Ju M."/>
            <person name="Zhao R."/>
            <person name="Li G."/>
            <person name="Mu C."/>
            <person name="Tian Q."/>
            <person name="Mei H."/>
            <person name="Zhang T."/>
            <person name="Gao T."/>
            <person name="Zhang H."/>
        </authorList>
    </citation>
    <scope>NUCLEOTIDE SEQUENCE</scope>
    <source>
        <strain evidence="3">G02</strain>
    </source>
</reference>
<comment type="caution">
    <text evidence="3">The sequence shown here is derived from an EMBL/GenBank/DDBJ whole genome shotgun (WGS) entry which is preliminary data.</text>
</comment>
<evidence type="ECO:0000259" key="2">
    <source>
        <dbReference type="Pfam" id="PF07727"/>
    </source>
</evidence>
<sequence length="178" mass="20111">MFQKKDFPSDSQHDETLLEESSEISHETSETASAPIVPTDSVLVLFKTAKVTKPLERYGFVGLTSQLNNDPKTYGETMLDIDSDKWLEAMKFEMNSMGSNQVWTLVDLPKGVKPVGCKRNLGADGEVTTFKARLVAKGYTQRSGVDFEEPTHMWQWLSPFGYCLSLQHGMTMKYGRWT</sequence>
<feature type="region of interest" description="Disordered" evidence="1">
    <location>
        <begin position="1"/>
        <end position="33"/>
    </location>
</feature>
<name>A0AAW2R1Q7_SESRA</name>
<accession>A0AAW2R1Q7</accession>